<accession>A0A0S8G4Z5</accession>
<protein>
    <submittedName>
        <fullName evidence="1">Uncharacterized protein</fullName>
    </submittedName>
</protein>
<evidence type="ECO:0000313" key="2">
    <source>
        <dbReference type="Proteomes" id="UP000051717"/>
    </source>
</evidence>
<comment type="caution">
    <text evidence="1">The sequence shown here is derived from an EMBL/GenBank/DDBJ whole genome shotgun (WGS) entry which is preliminary data.</text>
</comment>
<reference evidence="1 2" key="1">
    <citation type="journal article" date="2015" name="Microbiome">
        <title>Genomic resolution of linkages in carbon, nitrogen, and sulfur cycling among widespread estuary sediment bacteria.</title>
        <authorList>
            <person name="Baker B.J."/>
            <person name="Lazar C.S."/>
            <person name="Teske A.P."/>
            <person name="Dick G.J."/>
        </authorList>
    </citation>
    <scope>NUCLEOTIDE SEQUENCE [LARGE SCALE GENOMIC DNA]</scope>
    <source>
        <strain evidence="1">SM23_40</strain>
    </source>
</reference>
<dbReference type="Pfam" id="PF20773">
    <property type="entry name" value="InhA-like_MAM"/>
    <property type="match status" value="1"/>
</dbReference>
<dbReference type="EMBL" id="LJUI01000154">
    <property type="protein sequence ID" value="KPK66988.1"/>
    <property type="molecule type" value="Genomic_DNA"/>
</dbReference>
<dbReference type="Proteomes" id="UP000051717">
    <property type="component" value="Unassembled WGS sequence"/>
</dbReference>
<dbReference type="AlphaFoldDB" id="A0A0S8G4Z5"/>
<sequence length="282" mass="30594">GWTHEIVTPGFVDQWHQSTQRNYTPGGAVSWKCGDTGPGDYANLLDAGLMTPELTLPENPVLTFWHWIDAEISQMYPGRAYDGGLVEISIDGGLNWTQITPEGGYPYTSRGTTGPFPEMTPIYSGSYDWSQAVFDLSGYSGETVQLRFRFGSDQGVTAEGWYIDDVLIAGQPAVTVSVEPDAYEVPRGGTLGYTVTVENLSSSAQSFYGLIDAWLPNGSPYSGNPLLGPVPVTLAPGGSRSEYLTRTVPAIAPLGEYLLRVKVGNPPADLLDQDFFHFRVVP</sequence>
<organism evidence="1 2">
    <name type="scientific">candidate division TA06 bacterium SM23_40</name>
    <dbReference type="NCBI Taxonomy" id="1703774"/>
    <lineage>
        <taxon>Bacteria</taxon>
        <taxon>Bacteria division TA06</taxon>
    </lineage>
</organism>
<gene>
    <name evidence="1" type="ORF">AMJ82_11475</name>
</gene>
<name>A0A0S8G4Z5_UNCT6</name>
<evidence type="ECO:0000313" key="1">
    <source>
        <dbReference type="EMBL" id="KPK66988.1"/>
    </source>
</evidence>
<feature type="non-terminal residue" evidence="1">
    <location>
        <position position="1"/>
    </location>
</feature>
<dbReference type="Gene3D" id="2.60.120.260">
    <property type="entry name" value="Galactose-binding domain-like"/>
    <property type="match status" value="1"/>
</dbReference>
<proteinExistence type="predicted"/>